<name>A0A9W4JZB1_9EURO</name>
<dbReference type="GO" id="GO:0046983">
    <property type="term" value="F:protein dimerization activity"/>
    <property type="evidence" value="ECO:0007669"/>
    <property type="project" value="InterPro"/>
</dbReference>
<dbReference type="GO" id="GO:0045944">
    <property type="term" value="P:positive regulation of transcription by RNA polymerase II"/>
    <property type="evidence" value="ECO:0007669"/>
    <property type="project" value="UniProtKB-ARBA"/>
</dbReference>
<dbReference type="Proteomes" id="UP001152649">
    <property type="component" value="Unassembled WGS sequence"/>
</dbReference>
<dbReference type="AlphaFoldDB" id="A0A9W4JZB1"/>
<dbReference type="Gene3D" id="3.40.1090.10">
    <property type="entry name" value="Cytosolic phospholipase A2 catalytic domain"/>
    <property type="match status" value="1"/>
</dbReference>
<evidence type="ECO:0000256" key="1">
    <source>
        <dbReference type="SAM" id="MobiDB-lite"/>
    </source>
</evidence>
<dbReference type="GO" id="GO:0003677">
    <property type="term" value="F:DNA binding"/>
    <property type="evidence" value="ECO:0007669"/>
    <property type="project" value="InterPro"/>
</dbReference>
<accession>A0A9W4JZB1</accession>
<comment type="caution">
    <text evidence="2">The sequence shown here is derived from an EMBL/GenBank/DDBJ whole genome shotgun (WGS) entry which is preliminary data.</text>
</comment>
<protein>
    <recommendedName>
        <fullName evidence="4">MADS-box domain-containing protein</fullName>
    </recommendedName>
</protein>
<evidence type="ECO:0000313" key="2">
    <source>
        <dbReference type="EMBL" id="CAG8419844.1"/>
    </source>
</evidence>
<reference evidence="2" key="1">
    <citation type="submission" date="2021-07" db="EMBL/GenBank/DDBJ databases">
        <authorList>
            <person name="Branca A.L. A."/>
        </authorList>
    </citation>
    <scope>NUCLEOTIDE SEQUENCE</scope>
</reference>
<dbReference type="SUPFAM" id="SSF55455">
    <property type="entry name" value="SRF-like"/>
    <property type="match status" value="1"/>
</dbReference>
<dbReference type="EMBL" id="CAJVPG010000439">
    <property type="protein sequence ID" value="CAG8419844.1"/>
    <property type="molecule type" value="Genomic_DNA"/>
</dbReference>
<proteinExistence type="predicted"/>
<feature type="region of interest" description="Disordered" evidence="1">
    <location>
        <begin position="313"/>
        <end position="332"/>
    </location>
</feature>
<organism evidence="2 3">
    <name type="scientific">Penicillium salamii</name>
    <dbReference type="NCBI Taxonomy" id="1612424"/>
    <lineage>
        <taxon>Eukaryota</taxon>
        <taxon>Fungi</taxon>
        <taxon>Dikarya</taxon>
        <taxon>Ascomycota</taxon>
        <taxon>Pezizomycotina</taxon>
        <taxon>Eurotiomycetes</taxon>
        <taxon>Eurotiomycetidae</taxon>
        <taxon>Eurotiales</taxon>
        <taxon>Aspergillaceae</taxon>
        <taxon>Penicillium</taxon>
    </lineage>
</organism>
<evidence type="ECO:0008006" key="4">
    <source>
        <dbReference type="Google" id="ProtNLM"/>
    </source>
</evidence>
<dbReference type="InterPro" id="IPR036879">
    <property type="entry name" value="TF_MADSbox_sf"/>
</dbReference>
<keyword evidence="3" id="KW-1185">Reference proteome</keyword>
<sequence>MSGKRTLSPQAIRWLANRLGTRGRPSFFTPADLPGIGSFQDGGLKHNFAGEIASQVSRQIWPEAIGSTRLLSLGTGVAKPEVDPTPHFRHIFRDSFLRRGFDAWMSTLDTEGDWRKLKGQLNVAVRSDYHRLNVELNGTPNTIDSVETMDDYRNLVLGQPGNSRRARQAATTLLVSRFFFELTELPENTAAPFWCRGSIRCKGSARDVIMALTRLYPEGLTYVSGKNMVDSFHGLDDLCVSCGSYLRPLSFMVHHFNHPVDLFLQASPTHRWRLSGFPESLANFAAKQGLTSSFGHSSHGIPGRIACGGCETLSGSSQTKRRKRGSTQSRGGSKKVCLTLVMGGPDPHRLVRKKLKQRSKTLKSKAIELATQCDAEVYLLICSSRETYVYNSNKDDPSWPPPDHDLVLLRKHSESHYAKIIRSQPSSRDCASTQKPNCSTKSMESSIQLDCILEYFAERRQLLGEALVDMERRHSL</sequence>
<dbReference type="OrthoDB" id="1918432at2759"/>
<evidence type="ECO:0000313" key="3">
    <source>
        <dbReference type="Proteomes" id="UP001152649"/>
    </source>
</evidence>
<gene>
    <name evidence="2" type="ORF">PSALAMII_LOCUS9735</name>
</gene>